<reference evidence="2" key="2">
    <citation type="submission" date="2025-09" db="UniProtKB">
        <authorList>
            <consortium name="Ensembl"/>
        </authorList>
    </citation>
    <scope>IDENTIFICATION</scope>
</reference>
<keyword evidence="1" id="KW-0175">Coiled coil</keyword>
<name>A0A672KCZ3_SINGR</name>
<proteinExistence type="predicted"/>
<protein>
    <submittedName>
        <fullName evidence="2">Uncharacterized protein</fullName>
    </submittedName>
</protein>
<reference evidence="2" key="1">
    <citation type="submission" date="2025-08" db="UniProtKB">
        <authorList>
            <consortium name="Ensembl"/>
        </authorList>
    </citation>
    <scope>IDENTIFICATION</scope>
</reference>
<accession>A0A672KCZ3</accession>
<dbReference type="InParanoid" id="A0A672KCZ3"/>
<evidence type="ECO:0000256" key="1">
    <source>
        <dbReference type="SAM" id="Coils"/>
    </source>
</evidence>
<evidence type="ECO:0000313" key="3">
    <source>
        <dbReference type="Proteomes" id="UP000472262"/>
    </source>
</evidence>
<dbReference type="Proteomes" id="UP000472262">
    <property type="component" value="Unassembled WGS sequence"/>
</dbReference>
<dbReference type="Ensembl" id="ENSSGRT00000008103.1">
    <property type="protein sequence ID" value="ENSSGRP00000007422.1"/>
    <property type="gene ID" value="ENSSGRG00000005074.1"/>
</dbReference>
<sequence length="152" mass="17112">MHRKIPGPGGPLSCSVLSLAPTLIKECVGASWKDHEAQRLSLQAEINTLMAQLADLARKHEKTCTEVCVVLDVVYDSFHSTYLHMIKSLLPQVFQVQREALFNKSERQVAESQLEAVKKQLADLQAESTHIQQLHQDIQDSQGLIKEKDRKV</sequence>
<feature type="coiled-coil region" evidence="1">
    <location>
        <begin position="107"/>
        <end position="134"/>
    </location>
</feature>
<dbReference type="AlphaFoldDB" id="A0A672KCZ3"/>
<keyword evidence="3" id="KW-1185">Reference proteome</keyword>
<organism evidence="2 3">
    <name type="scientific">Sinocyclocheilus grahami</name>
    <name type="common">Dianchi golden-line fish</name>
    <name type="synonym">Barbus grahami</name>
    <dbReference type="NCBI Taxonomy" id="75366"/>
    <lineage>
        <taxon>Eukaryota</taxon>
        <taxon>Metazoa</taxon>
        <taxon>Chordata</taxon>
        <taxon>Craniata</taxon>
        <taxon>Vertebrata</taxon>
        <taxon>Euteleostomi</taxon>
        <taxon>Actinopterygii</taxon>
        <taxon>Neopterygii</taxon>
        <taxon>Teleostei</taxon>
        <taxon>Ostariophysi</taxon>
        <taxon>Cypriniformes</taxon>
        <taxon>Cyprinidae</taxon>
        <taxon>Cyprininae</taxon>
        <taxon>Sinocyclocheilus</taxon>
    </lineage>
</organism>
<evidence type="ECO:0000313" key="2">
    <source>
        <dbReference type="Ensembl" id="ENSSGRP00000007422.1"/>
    </source>
</evidence>